<keyword evidence="4 10" id="KW-1133">Transmembrane helix</keyword>
<evidence type="ECO:0000256" key="5">
    <source>
        <dbReference type="ARBA" id="ARBA00023136"/>
    </source>
</evidence>
<keyword evidence="6" id="KW-1015">Disulfide bond</keyword>
<reference evidence="13" key="2">
    <citation type="submission" date="2025-08" db="UniProtKB">
        <authorList>
            <consortium name="Ensembl"/>
        </authorList>
    </citation>
    <scope>IDENTIFICATION</scope>
</reference>
<reference evidence="13" key="3">
    <citation type="submission" date="2025-09" db="UniProtKB">
        <authorList>
            <consortium name="Ensembl"/>
        </authorList>
    </citation>
    <scope>IDENTIFICATION</scope>
</reference>
<reference evidence="13" key="1">
    <citation type="submission" date="2021-04" db="EMBL/GenBank/DDBJ databases">
        <authorList>
            <consortium name="Wellcome Sanger Institute Data Sharing"/>
        </authorList>
    </citation>
    <scope>NUCLEOTIDE SEQUENCE [LARGE SCALE GENOMIC DNA]</scope>
</reference>
<comment type="subcellular location">
    <subcellularLocation>
        <location evidence="1">Membrane</location>
        <topology evidence="1">Single-pass type I membrane protein</topology>
    </subcellularLocation>
</comment>
<feature type="transmembrane region" description="Helical" evidence="10">
    <location>
        <begin position="592"/>
        <end position="613"/>
    </location>
</feature>
<sequence length="774" mass="86960">MFLSVFTLLLGVTFSICEAGQRANTCSVSPKDKYVEVGSDIKVMCQTSCIHGQIFWTLNNKRINANLSKTINSSHTVLLLRHFTHTTATLQCHSLNSNQVLGGTIIRTYTKPRNISCMLHYENAMEGVPQLFTCKWKQQMNSSLKISYAVLVSQSEICKSNVTTCTSRDVHLQNKINLFSNINVTVRARTRAWEAYSDCYEFSPLNILKIIPPKLRVTSCNVLSDHIHVEWKRSFAKRISHCQVKFLKVANDGTLEKVVNKTLRLNENGNITEQLESCTYYKVSARCALDKAPWSDWSQEKIVLTKLNEHDVKLNLWRKVTEPRENGVRKVHVMWTEIPPMCQDTFTYTIKRTGVGYMDTLCNTSTCSVDVNQDAHRINLTVFRNETVLGEDSIYVPAIGENLPQATEIQTSTLNGEILISWKPPDVPVRGYMIDWTHNGNQYYWKESKYTHTTLTDLLDRRQYNITVTPLLDDKAGLGSEALQVCSSVGDPGNITHVTVEASDKSAYVSWKLKSEEKCSDTVINYTVIYSAQKGPTLTVTVDSTKQSILLKDLNPDTQYSVYVKAVALTATSKSIERLFETKRFDPRLVQALSFSGSIVIILVLSLGLCCAIQWKNFRNKQVPDPSLSSLALWLSTYHQKSFSTPSESVCVRVYMEESQRTSNLPLATGYNGNPAIVQTEEDTEPAIDLPPEAQDVKLAELTDSKHLESSGETAALLSSVNTIISPYRSQSSVETVATSRNKQSKCAQGKQQEKTAPMTIYVTLNMFEQSQGR</sequence>
<feature type="signal peptide" evidence="11">
    <location>
        <begin position="1"/>
        <end position="19"/>
    </location>
</feature>
<dbReference type="OMA" id="CAIQWKK"/>
<evidence type="ECO:0000256" key="6">
    <source>
        <dbReference type="ARBA" id="ARBA00023157"/>
    </source>
</evidence>
<dbReference type="SUPFAM" id="SSF49265">
    <property type="entry name" value="Fibronectin type III"/>
    <property type="match status" value="3"/>
</dbReference>
<dbReference type="Ensembl" id="ENSENLT00000046943.1">
    <property type="protein sequence ID" value="ENSENLP00000045815.1"/>
    <property type="gene ID" value="ENSENLG00000019464.1"/>
</dbReference>
<dbReference type="InterPro" id="IPR036116">
    <property type="entry name" value="FN3_sf"/>
</dbReference>
<evidence type="ECO:0000256" key="8">
    <source>
        <dbReference type="ARBA" id="ARBA00023180"/>
    </source>
</evidence>
<dbReference type="InterPro" id="IPR003961">
    <property type="entry name" value="FN3_dom"/>
</dbReference>
<dbReference type="AlphaFoldDB" id="A0A665WPU6"/>
<evidence type="ECO:0000256" key="9">
    <source>
        <dbReference type="ARBA" id="ARBA00023319"/>
    </source>
</evidence>
<dbReference type="PANTHER" id="PTHR23037:SF35">
    <property type="entry name" value="FIBRONECTIN TYPE-III DOMAIN-CONTAINING PROTEIN"/>
    <property type="match status" value="1"/>
</dbReference>
<accession>A0A665WPU6</accession>
<dbReference type="PANTHER" id="PTHR23037">
    <property type="entry name" value="CYTOKINE RECEPTOR"/>
    <property type="match status" value="1"/>
</dbReference>
<evidence type="ECO:0000256" key="3">
    <source>
        <dbReference type="ARBA" id="ARBA00022729"/>
    </source>
</evidence>
<keyword evidence="8" id="KW-0325">Glycoprotein</keyword>
<feature type="domain" description="Fibronectin type-III" evidence="12">
    <location>
        <begin position="211"/>
        <end position="308"/>
    </location>
</feature>
<dbReference type="InterPro" id="IPR036179">
    <property type="entry name" value="Ig-like_dom_sf"/>
</dbReference>
<dbReference type="Proteomes" id="UP000472264">
    <property type="component" value="Chromosome 24"/>
</dbReference>
<feature type="domain" description="Fibronectin type-III" evidence="12">
    <location>
        <begin position="491"/>
        <end position="588"/>
    </location>
</feature>
<dbReference type="SUPFAM" id="SSF48726">
    <property type="entry name" value="Immunoglobulin"/>
    <property type="match status" value="1"/>
</dbReference>
<evidence type="ECO:0000256" key="1">
    <source>
        <dbReference type="ARBA" id="ARBA00004479"/>
    </source>
</evidence>
<evidence type="ECO:0000313" key="13">
    <source>
        <dbReference type="Ensembl" id="ENSENLP00000045815.1"/>
    </source>
</evidence>
<name>A0A665WPU6_ECHNA</name>
<keyword evidence="9" id="KW-0393">Immunoglobulin domain</keyword>
<dbReference type="SMART" id="SM00060">
    <property type="entry name" value="FN3"/>
    <property type="match status" value="2"/>
</dbReference>
<evidence type="ECO:0000256" key="2">
    <source>
        <dbReference type="ARBA" id="ARBA00022692"/>
    </source>
</evidence>
<evidence type="ECO:0000256" key="10">
    <source>
        <dbReference type="SAM" id="Phobius"/>
    </source>
</evidence>
<keyword evidence="7" id="KW-0675">Receptor</keyword>
<dbReference type="GO" id="GO:0009897">
    <property type="term" value="C:external side of plasma membrane"/>
    <property type="evidence" value="ECO:0007669"/>
    <property type="project" value="TreeGrafter"/>
</dbReference>
<dbReference type="GO" id="GO:0004896">
    <property type="term" value="F:cytokine receptor activity"/>
    <property type="evidence" value="ECO:0007669"/>
    <property type="project" value="TreeGrafter"/>
</dbReference>
<dbReference type="InterPro" id="IPR013783">
    <property type="entry name" value="Ig-like_fold"/>
</dbReference>
<evidence type="ECO:0000256" key="7">
    <source>
        <dbReference type="ARBA" id="ARBA00023170"/>
    </source>
</evidence>
<keyword evidence="14" id="KW-1185">Reference proteome</keyword>
<evidence type="ECO:0000256" key="4">
    <source>
        <dbReference type="ARBA" id="ARBA00022989"/>
    </source>
</evidence>
<dbReference type="Pfam" id="PF00041">
    <property type="entry name" value="fn3"/>
    <property type="match status" value="2"/>
</dbReference>
<feature type="domain" description="Fibronectin type-III" evidence="12">
    <location>
        <begin position="403"/>
        <end position="490"/>
    </location>
</feature>
<feature type="chain" id="PRO_5025528933" description="Fibronectin type-III domain-containing protein" evidence="11">
    <location>
        <begin position="20"/>
        <end position="774"/>
    </location>
</feature>
<keyword evidence="2 10" id="KW-0812">Transmembrane</keyword>
<evidence type="ECO:0000256" key="11">
    <source>
        <dbReference type="SAM" id="SignalP"/>
    </source>
</evidence>
<organism evidence="13 14">
    <name type="scientific">Echeneis naucrates</name>
    <name type="common">Live sharksucker</name>
    <dbReference type="NCBI Taxonomy" id="173247"/>
    <lineage>
        <taxon>Eukaryota</taxon>
        <taxon>Metazoa</taxon>
        <taxon>Chordata</taxon>
        <taxon>Craniata</taxon>
        <taxon>Vertebrata</taxon>
        <taxon>Euteleostomi</taxon>
        <taxon>Actinopterygii</taxon>
        <taxon>Neopterygii</taxon>
        <taxon>Teleostei</taxon>
        <taxon>Neoteleostei</taxon>
        <taxon>Acanthomorphata</taxon>
        <taxon>Carangaria</taxon>
        <taxon>Carangiformes</taxon>
        <taxon>Echeneidae</taxon>
        <taxon>Echeneis</taxon>
    </lineage>
</organism>
<dbReference type="Gene3D" id="2.60.40.10">
    <property type="entry name" value="Immunoglobulins"/>
    <property type="match status" value="5"/>
</dbReference>
<keyword evidence="5 10" id="KW-0472">Membrane</keyword>
<evidence type="ECO:0000259" key="12">
    <source>
        <dbReference type="PROSITE" id="PS50853"/>
    </source>
</evidence>
<gene>
    <name evidence="13" type="primary">LOC115037591</name>
</gene>
<dbReference type="PROSITE" id="PS50853">
    <property type="entry name" value="FN3"/>
    <property type="match status" value="3"/>
</dbReference>
<protein>
    <recommendedName>
        <fullName evidence="12">Fibronectin type-III domain-containing protein</fullName>
    </recommendedName>
</protein>
<dbReference type="InParanoid" id="A0A665WPU6"/>
<evidence type="ECO:0000313" key="14">
    <source>
        <dbReference type="Proteomes" id="UP000472264"/>
    </source>
</evidence>
<keyword evidence="3 11" id="KW-0732">Signal</keyword>
<proteinExistence type="predicted"/>
<dbReference type="CDD" id="cd00063">
    <property type="entry name" value="FN3"/>
    <property type="match status" value="2"/>
</dbReference>